<dbReference type="InterPro" id="IPR016024">
    <property type="entry name" value="ARM-type_fold"/>
</dbReference>
<dbReference type="Pfam" id="PF00792">
    <property type="entry name" value="PI3K_C2"/>
    <property type="match status" value="1"/>
</dbReference>
<keyword evidence="2" id="KW-0808">Transferase</keyword>
<dbReference type="GO" id="GO:0005768">
    <property type="term" value="C:endosome"/>
    <property type="evidence" value="ECO:0007669"/>
    <property type="project" value="TreeGrafter"/>
</dbReference>
<keyword evidence="8" id="KW-0472">Membrane</keyword>
<dbReference type="InterPro" id="IPR018936">
    <property type="entry name" value="PI3/4_kinase_CS"/>
</dbReference>
<dbReference type="GO" id="GO:0000407">
    <property type="term" value="C:phagophore assembly site"/>
    <property type="evidence" value="ECO:0007669"/>
    <property type="project" value="TreeGrafter"/>
</dbReference>
<accession>A0A1Q9CA51</accession>
<feature type="region of interest" description="Disordered" evidence="7">
    <location>
        <begin position="316"/>
        <end position="336"/>
    </location>
</feature>
<dbReference type="SMART" id="SM00146">
    <property type="entry name" value="PI3Kc"/>
    <property type="match status" value="1"/>
</dbReference>
<dbReference type="GO" id="GO:0016303">
    <property type="term" value="F:1-phosphatidylinositol-3-kinase activity"/>
    <property type="evidence" value="ECO:0007669"/>
    <property type="project" value="UniProtKB-EC"/>
</dbReference>
<dbReference type="InterPro" id="IPR042236">
    <property type="entry name" value="PI3K_accessory_sf"/>
</dbReference>
<dbReference type="EMBL" id="LSRX01001445">
    <property type="protein sequence ID" value="OLP79812.1"/>
    <property type="molecule type" value="Genomic_DNA"/>
</dbReference>
<dbReference type="GO" id="GO:0000045">
    <property type="term" value="P:autophagosome assembly"/>
    <property type="evidence" value="ECO:0007669"/>
    <property type="project" value="TreeGrafter"/>
</dbReference>
<dbReference type="GO" id="GO:0034271">
    <property type="term" value="C:phosphatidylinositol 3-kinase complex, class III, type I"/>
    <property type="evidence" value="ECO:0007669"/>
    <property type="project" value="TreeGrafter"/>
</dbReference>
<evidence type="ECO:0000256" key="6">
    <source>
        <dbReference type="PROSITE-ProRule" id="PRU00880"/>
    </source>
</evidence>
<comment type="similarity">
    <text evidence="6">Belongs to the PI3/PI4-kinase family.</text>
</comment>
<dbReference type="InterPro" id="IPR011009">
    <property type="entry name" value="Kinase-like_dom_sf"/>
</dbReference>
<dbReference type="PANTHER" id="PTHR10048">
    <property type="entry name" value="PHOSPHATIDYLINOSITOL KINASE"/>
    <property type="match status" value="1"/>
</dbReference>
<dbReference type="PROSITE" id="PS50290">
    <property type="entry name" value="PI3_4_KINASE_3"/>
    <property type="match status" value="1"/>
</dbReference>
<dbReference type="Pfam" id="PF00613">
    <property type="entry name" value="PI3Ka"/>
    <property type="match status" value="1"/>
</dbReference>
<dbReference type="GO" id="GO:0005777">
    <property type="term" value="C:peroxisome"/>
    <property type="evidence" value="ECO:0007669"/>
    <property type="project" value="TreeGrafter"/>
</dbReference>
<dbReference type="Gene3D" id="1.10.1070.11">
    <property type="entry name" value="Phosphatidylinositol 3-/4-kinase, catalytic domain"/>
    <property type="match status" value="1"/>
</dbReference>
<keyword evidence="5" id="KW-0067">ATP-binding</keyword>
<dbReference type="PROSITE" id="PS51545">
    <property type="entry name" value="PIK_HELICAL"/>
    <property type="match status" value="1"/>
</dbReference>
<name>A0A1Q9CA51_SYMMI</name>
<keyword evidence="8" id="KW-1133">Transmembrane helix</keyword>
<dbReference type="SUPFAM" id="SSF56112">
    <property type="entry name" value="Protein kinase-like (PK-like)"/>
    <property type="match status" value="1"/>
</dbReference>
<evidence type="ECO:0000313" key="13">
    <source>
        <dbReference type="Proteomes" id="UP000186817"/>
    </source>
</evidence>
<dbReference type="Gene3D" id="3.30.1010.10">
    <property type="entry name" value="Phosphatidylinositol 3-kinase Catalytic Subunit, Chain A, domain 4"/>
    <property type="match status" value="1"/>
</dbReference>
<dbReference type="GO" id="GO:0006897">
    <property type="term" value="P:endocytosis"/>
    <property type="evidence" value="ECO:0007669"/>
    <property type="project" value="TreeGrafter"/>
</dbReference>
<evidence type="ECO:0000256" key="3">
    <source>
        <dbReference type="ARBA" id="ARBA00022741"/>
    </source>
</evidence>
<dbReference type="InterPro" id="IPR001263">
    <property type="entry name" value="PI3K_accessory_dom"/>
</dbReference>
<keyword evidence="8" id="KW-0812">Transmembrane</keyword>
<evidence type="ECO:0000256" key="1">
    <source>
        <dbReference type="ARBA" id="ARBA00012073"/>
    </source>
</evidence>
<proteinExistence type="inferred from homology"/>
<dbReference type="PROSITE" id="PS00916">
    <property type="entry name" value="PI3_4_KINASE_2"/>
    <property type="match status" value="1"/>
</dbReference>
<sequence>MDAQAERRTDRLEEVATPLRRRAQSPVPATPQPVSQKGSRLPAAARADPDFPPQEKIRRTTSGQRFGLVAGVAMLAFACLRPCWLSLTRGMAKPDEDANATITSLATVEREPEAGPSYPQLIDRALDCPTIRADVLDVLAGAPYEFSAAAEEQGFYRLPRMAAAAATRDEVSSRAQRMSQRAALPGLCRFVLSADASALVRCRAERLVPRRLAEELVGDEPLDIEVDLVLDKKVFCTLRSSKAIFDAAPEQGDFRSQQFIFAIKVRDLPRDSHFAFRLRPPSTDARRKSVHRGVLALFNDRGVLRQGRRLVALLPDDEASGEHPAQGQQPGDSNEEVPIRRLLFPGIDEFDQIRSIFDQGADHDCEMLPMAELMACRQKYVDVTGDALLEKEEVTDAQLSCLKAKLDLGQPPFIDVWFGVPTATAWRDRCSRMLKDGQWKAAELPGGSIVQGWEERWRIFGNYGNPSIATYYPKQPWNSVIKTSDSCTEFWGNEFERGVLRSRDAERRKAKYDLQRKDGRYLKSRNGINICYDWSRRKDGCSNDKCEKGVRVAPPTASQEAGKGKGGGKGRGKVGTTQSADCMQNSHQFLAPQFAKQQSVARFLELAANEVSRKAAYATQLKHALQWVVILVQGFNNGFTYEVKAQWEAYMVLLVLWRWLKPEIEGKLSGIVREVTLHFANELCERTGAGQAVQGLDKVAQLPPFPTKEKRLAKKVIYKMLAYVAAMIEMFQSAWNAEDVEGLRNSPLENSENWLPSCLQNLTVEAGSGILTVGLQMSNLFSGICVVDDKEFGLPVEPSLADFTLIHFFLEVPVLCGSARTAPPASLMAKTMSAGSVEEAKVIQRVVVPVSKLLTKTAADGSPLVNHSKVSIDKHDDGGRDTSAFTLTTALVTVRQFLELNLAQLVDSDMCEVDLLKEVQRHAIGMAVSAAAQEGCCALVGDILQLKPCVAAFWLGGPAMSQLFLSNLTLTDFDGKFQLYLSDRALRFSDSGEQNMMIIPRNSVAAVRVRDTDMSFSTTDIPKAAAFTLLSMAVSGWLARRSMYGLVHAKGALDTVSAVGAVGGGWAGLRMGCWLFRKTHVQDGSFVEAAAMPGARARAHRLSEALRLEEALELKRRGWIPTSSVPECEDAFAGEVQEALESSGMAWLSVQLPEFQHPVIFAESQYGQDIEIPSGVLATSRSKDVDQQDLDALKGAQWLLRSMRPEPAAAATSSVPAGLAGQGRSFKSFLDHGAALEHPALLKSLRLGRSSRAAMFKDRDARPSADELRRLAELVRRPRRQLSSEEKDLLFRFRWSLTDQPGALTKFLHAVDWSHVEERNHAIELLGHWSPVDIDDALELLSKDFQGLREVRHHAVQRLQNASDADLQLYLLQLVQALRYEPPNEATMESEAEVGRSGEALAGFLIRRAVSCPSLATLLYWYVVAEIDEGESGGHFDMVRQRLLEALRSSQEAKATRHLLEQQERLRKKLLWSLQVAKGKRDRIEKKIERFRQALVATDPPAGEDSFQELDLVNGLKEGIPLPVDPSVSLVGILPEQCFLLKSAMNPGVLACQVRPSSNPQGQRSLKRVMVKEGDDLRQDQLVLQLIILMDSILKRYGLDLQLTPYQVIALSRNDGLIDFVPDSSNLSKVLKEHNGDIQQFFRAHHPADAGVHKGQNKGDDASGAWCPQNSYGIKAEVLENFVRSCAGYCVITYILGIGDRHLDNLMVTKDGKLFHIDFGFILGKDPKPFPPPMRICKEMVEGMGGNPSPGYQSFKSKCCQAFKILRRHSKLIINLLYLMTDSGIKDICSDPQFAILKVEQKFQAVMDDEQAEEHFLNLIDESVSALLPVLLELGHKISIAMQ</sequence>
<evidence type="ECO:0000313" key="12">
    <source>
        <dbReference type="EMBL" id="OLP79812.1"/>
    </source>
</evidence>
<evidence type="ECO:0000256" key="4">
    <source>
        <dbReference type="ARBA" id="ARBA00022777"/>
    </source>
</evidence>
<evidence type="ECO:0000256" key="2">
    <source>
        <dbReference type="ARBA" id="ARBA00022679"/>
    </source>
</evidence>
<feature type="domain" description="PI3K/PI4K catalytic" evidence="9">
    <location>
        <begin position="1534"/>
        <end position="1828"/>
    </location>
</feature>
<feature type="region of interest" description="Disordered" evidence="7">
    <location>
        <begin position="1"/>
        <end position="57"/>
    </location>
</feature>
<feature type="transmembrane region" description="Helical" evidence="8">
    <location>
        <begin position="66"/>
        <end position="87"/>
    </location>
</feature>
<dbReference type="SMART" id="SM00145">
    <property type="entry name" value="PI3Ka"/>
    <property type="match status" value="1"/>
</dbReference>
<feature type="compositionally biased region" description="Basic and acidic residues" evidence="7">
    <location>
        <begin position="1"/>
        <end position="14"/>
    </location>
</feature>
<evidence type="ECO:0000256" key="5">
    <source>
        <dbReference type="ARBA" id="ARBA00022840"/>
    </source>
</evidence>
<feature type="domain" description="C2 PI3K-type" evidence="11">
    <location>
        <begin position="202"/>
        <end position="345"/>
    </location>
</feature>
<dbReference type="Gene3D" id="1.25.40.70">
    <property type="entry name" value="Phosphatidylinositol 3-kinase, accessory domain (PIK)"/>
    <property type="match status" value="1"/>
</dbReference>
<dbReference type="GO" id="GO:0034272">
    <property type="term" value="C:phosphatidylinositol 3-kinase complex, class III, type II"/>
    <property type="evidence" value="ECO:0007669"/>
    <property type="project" value="TreeGrafter"/>
</dbReference>
<feature type="compositionally biased region" description="Basic and acidic residues" evidence="7">
    <location>
        <begin position="47"/>
        <end position="57"/>
    </location>
</feature>
<comment type="caution">
    <text evidence="12">The sequence shown here is derived from an EMBL/GenBank/DDBJ whole genome shotgun (WGS) entry which is preliminary data.</text>
</comment>
<protein>
    <recommendedName>
        <fullName evidence="1">phosphatidylinositol 3-kinase</fullName>
        <ecNumber evidence="1">2.7.1.137</ecNumber>
    </recommendedName>
</protein>
<keyword evidence="3" id="KW-0547">Nucleotide-binding</keyword>
<dbReference type="EC" id="2.7.1.137" evidence="1"/>
<feature type="domain" description="PIK helical" evidence="10">
    <location>
        <begin position="1256"/>
        <end position="1446"/>
    </location>
</feature>
<evidence type="ECO:0000259" key="10">
    <source>
        <dbReference type="PROSITE" id="PS51545"/>
    </source>
</evidence>
<gene>
    <name evidence="12" type="ORF">AK812_SmicGene39850</name>
</gene>
<organism evidence="12 13">
    <name type="scientific">Symbiodinium microadriaticum</name>
    <name type="common">Dinoflagellate</name>
    <name type="synonym">Zooxanthella microadriatica</name>
    <dbReference type="NCBI Taxonomy" id="2951"/>
    <lineage>
        <taxon>Eukaryota</taxon>
        <taxon>Sar</taxon>
        <taxon>Alveolata</taxon>
        <taxon>Dinophyceae</taxon>
        <taxon>Suessiales</taxon>
        <taxon>Symbiodiniaceae</taxon>
        <taxon>Symbiodinium</taxon>
    </lineage>
</organism>
<evidence type="ECO:0000256" key="7">
    <source>
        <dbReference type="SAM" id="MobiDB-lite"/>
    </source>
</evidence>
<feature type="region of interest" description="Disordered" evidence="7">
    <location>
        <begin position="547"/>
        <end position="575"/>
    </location>
</feature>
<dbReference type="InterPro" id="IPR057756">
    <property type="entry name" value="PI3-kinase_type3/VPS34_cat"/>
</dbReference>
<dbReference type="GO" id="GO:0005524">
    <property type="term" value="F:ATP binding"/>
    <property type="evidence" value="ECO:0007669"/>
    <property type="project" value="UniProtKB-KW"/>
</dbReference>
<dbReference type="CDD" id="cd00896">
    <property type="entry name" value="PI3Kc_III"/>
    <property type="match status" value="1"/>
</dbReference>
<reference evidence="12 13" key="1">
    <citation type="submission" date="2016-02" db="EMBL/GenBank/DDBJ databases">
        <title>Genome analysis of coral dinoflagellate symbionts highlights evolutionary adaptations to a symbiotic lifestyle.</title>
        <authorList>
            <person name="Aranda M."/>
            <person name="Li Y."/>
            <person name="Liew Y.J."/>
            <person name="Baumgarten S."/>
            <person name="Simakov O."/>
            <person name="Wilson M."/>
            <person name="Piel J."/>
            <person name="Ashoor H."/>
            <person name="Bougouffa S."/>
            <person name="Bajic V.B."/>
            <person name="Ryu T."/>
            <person name="Ravasi T."/>
            <person name="Bayer T."/>
            <person name="Micklem G."/>
            <person name="Kim H."/>
            <person name="Bhak J."/>
            <person name="Lajeunesse T.C."/>
            <person name="Voolstra C.R."/>
        </authorList>
    </citation>
    <scope>NUCLEOTIDE SEQUENCE [LARGE SCALE GENOMIC DNA]</scope>
    <source>
        <strain evidence="12 13">CCMP2467</strain>
    </source>
</reference>
<dbReference type="SUPFAM" id="SSF49562">
    <property type="entry name" value="C2 domain (Calcium/lipid-binding domain, CaLB)"/>
    <property type="match status" value="1"/>
</dbReference>
<dbReference type="SUPFAM" id="SSF48371">
    <property type="entry name" value="ARM repeat"/>
    <property type="match status" value="1"/>
</dbReference>
<dbReference type="GO" id="GO:0048015">
    <property type="term" value="P:phosphatidylinositol-mediated signaling"/>
    <property type="evidence" value="ECO:0007669"/>
    <property type="project" value="TreeGrafter"/>
</dbReference>
<evidence type="ECO:0000256" key="8">
    <source>
        <dbReference type="SAM" id="Phobius"/>
    </source>
</evidence>
<dbReference type="OrthoDB" id="67688at2759"/>
<dbReference type="InterPro" id="IPR035892">
    <property type="entry name" value="C2_domain_sf"/>
</dbReference>
<keyword evidence="4 12" id="KW-0418">Kinase</keyword>
<dbReference type="InterPro" id="IPR000403">
    <property type="entry name" value="PI3/4_kinase_cat_dom"/>
</dbReference>
<dbReference type="InterPro" id="IPR002420">
    <property type="entry name" value="PI3K-type_C2_dom"/>
</dbReference>
<dbReference type="PANTHER" id="PTHR10048:SF7">
    <property type="entry name" value="PHOSPHATIDYLINOSITOL 3-KINASE CATALYTIC SUBUNIT TYPE 3"/>
    <property type="match status" value="1"/>
</dbReference>
<keyword evidence="13" id="KW-1185">Reference proteome</keyword>
<dbReference type="PROSITE" id="PS00915">
    <property type="entry name" value="PI3_4_KINASE_1"/>
    <property type="match status" value="1"/>
</dbReference>
<evidence type="ECO:0000259" key="11">
    <source>
        <dbReference type="PROSITE" id="PS51547"/>
    </source>
</evidence>
<evidence type="ECO:0000259" key="9">
    <source>
        <dbReference type="PROSITE" id="PS50290"/>
    </source>
</evidence>
<dbReference type="FunFam" id="1.10.1070.11:FF:000002">
    <property type="entry name" value="Phosphatidylinositol 3-kinase catalytic subunit type 3"/>
    <property type="match status" value="1"/>
</dbReference>
<dbReference type="Pfam" id="PF00454">
    <property type="entry name" value="PI3_PI4_kinase"/>
    <property type="match status" value="1"/>
</dbReference>
<dbReference type="InterPro" id="IPR036940">
    <property type="entry name" value="PI3/4_kinase_cat_sf"/>
</dbReference>
<dbReference type="Proteomes" id="UP000186817">
    <property type="component" value="Unassembled WGS sequence"/>
</dbReference>
<dbReference type="PROSITE" id="PS51547">
    <property type="entry name" value="C2_PI3K"/>
    <property type="match status" value="1"/>
</dbReference>
<dbReference type="InterPro" id="IPR015433">
    <property type="entry name" value="PI3/4_kinase"/>
</dbReference>